<dbReference type="Pfam" id="PF00933">
    <property type="entry name" value="Glyco_hydro_3"/>
    <property type="match status" value="1"/>
</dbReference>
<keyword evidence="9" id="KW-0624">Polysaccharide degradation</keyword>
<dbReference type="InterPro" id="IPR013783">
    <property type="entry name" value="Ig-like_fold"/>
</dbReference>
<dbReference type="EMBL" id="ML994684">
    <property type="protein sequence ID" value="KAF2177749.1"/>
    <property type="molecule type" value="Genomic_DNA"/>
</dbReference>
<evidence type="ECO:0000256" key="7">
    <source>
        <dbReference type="ARBA" id="ARBA00023277"/>
    </source>
</evidence>
<dbReference type="InterPro" id="IPR017853">
    <property type="entry name" value="GH"/>
</dbReference>
<comment type="pathway">
    <text evidence="2">Glycan metabolism; cellulose degradation.</text>
</comment>
<sequence>MIIVKILALALSTSCLVATLPSSNGAIYLDPSSSAKERAEDLLKRMTWEEKIGQMGGVRRLLSAGLAFNRTSYDQVRALQNGILGYGAQLNQARDVLPLANKYRAEQMNSSRLGIPYITVTDSVNSIYLAGGTMFPATLSMGSSFNIPLYGQVVTALRDENMALGTHWVLSPCLDVAKEPRGGRVGEMYGEDPYMVGEFGAQYVRTMQQRDSNGYIKVATTVKHFVYGLNSGGVNMASMFGGMNHVFNDLVPPYIRAFQEDPMSIMVSYATVDRVPMSVNKYMLQDILRGSLGYKGLIMSDALAILYLLTSMVADSYPDSALKALHAGLQLELSPSQPAMFPYLAQSGNNSAAVKLVDTAVRQMLEIKFATGMFDLVLPTQENLKKTLRSAIHLEINRNMSRESIVLLKNGGVLPVASKAGTKIAVLGPFANIINAGSYAPNNSSDSSRGNSLFASLRSEFGTDNVRYVQGVDITDTSDNSGIKDAVAVAAEADLAVIMLGSLSVTLDDPLWRRRTDGEFFAHADLGFPGLQQQLLDAVLDAGVPTIVVLSGGQSFVLTNSTLRSNAILHSFLGGEYTGDALVDIIVGRVNPSGKLPITMPQASGAVPINYDYLPMDNLGGPGHFGSNFPISDWQLPILTRDPPMKFGFGLSYTTFNISAPILSVTGDGIVQISVDVLNTGKYAGKEVVQVYFRQQSSSSIELPVKRLIRFLKIQLDPSQHETVVFTIPHSEMGYFKDNKWTVDAGNFTIYVGSSSRDEDMKSANVILGM</sequence>
<dbReference type="PANTHER" id="PTHR42715">
    <property type="entry name" value="BETA-GLUCOSIDASE"/>
    <property type="match status" value="1"/>
</dbReference>
<feature type="domain" description="Fibronectin type III-like" evidence="11">
    <location>
        <begin position="687"/>
        <end position="756"/>
    </location>
</feature>
<feature type="chain" id="PRO_5025446221" description="beta-glucosidase" evidence="10">
    <location>
        <begin position="19"/>
        <end position="770"/>
    </location>
</feature>
<keyword evidence="5 12" id="KW-0378">Hydrolase</keyword>
<dbReference type="SMART" id="SM01217">
    <property type="entry name" value="Fn3_like"/>
    <property type="match status" value="1"/>
</dbReference>
<evidence type="ECO:0000313" key="12">
    <source>
        <dbReference type="EMBL" id="KAF2177749.1"/>
    </source>
</evidence>
<dbReference type="InterPro" id="IPR002772">
    <property type="entry name" value="Glyco_hydro_3_C"/>
</dbReference>
<dbReference type="InterPro" id="IPR050288">
    <property type="entry name" value="Cellulose_deg_GH3"/>
</dbReference>
<dbReference type="AlphaFoldDB" id="A0A6A6DHL7"/>
<dbReference type="InterPro" id="IPR036962">
    <property type="entry name" value="Glyco_hydro_3_N_sf"/>
</dbReference>
<evidence type="ECO:0000256" key="4">
    <source>
        <dbReference type="ARBA" id="ARBA00012744"/>
    </source>
</evidence>
<keyword evidence="6" id="KW-0325">Glycoprotein</keyword>
<feature type="signal peptide" evidence="10">
    <location>
        <begin position="1"/>
        <end position="18"/>
    </location>
</feature>
<proteinExistence type="inferred from homology"/>
<evidence type="ECO:0000256" key="2">
    <source>
        <dbReference type="ARBA" id="ARBA00004987"/>
    </source>
</evidence>
<dbReference type="Gene3D" id="2.60.40.10">
    <property type="entry name" value="Immunoglobulins"/>
    <property type="match status" value="1"/>
</dbReference>
<dbReference type="OrthoDB" id="2123594at2759"/>
<dbReference type="Gene3D" id="3.40.50.1700">
    <property type="entry name" value="Glycoside hydrolase family 3 C-terminal domain"/>
    <property type="match status" value="1"/>
</dbReference>
<reference evidence="12" key="1">
    <citation type="journal article" date="2020" name="Stud. Mycol.">
        <title>101 Dothideomycetes genomes: a test case for predicting lifestyles and emergence of pathogens.</title>
        <authorList>
            <person name="Haridas S."/>
            <person name="Albert R."/>
            <person name="Binder M."/>
            <person name="Bloem J."/>
            <person name="Labutti K."/>
            <person name="Salamov A."/>
            <person name="Andreopoulos B."/>
            <person name="Baker S."/>
            <person name="Barry K."/>
            <person name="Bills G."/>
            <person name="Bluhm B."/>
            <person name="Cannon C."/>
            <person name="Castanera R."/>
            <person name="Culley D."/>
            <person name="Daum C."/>
            <person name="Ezra D."/>
            <person name="Gonzalez J."/>
            <person name="Henrissat B."/>
            <person name="Kuo A."/>
            <person name="Liang C."/>
            <person name="Lipzen A."/>
            <person name="Lutzoni F."/>
            <person name="Magnuson J."/>
            <person name="Mondo S."/>
            <person name="Nolan M."/>
            <person name="Ohm R."/>
            <person name="Pangilinan J."/>
            <person name="Park H.-J."/>
            <person name="Ramirez L."/>
            <person name="Alfaro M."/>
            <person name="Sun H."/>
            <person name="Tritt A."/>
            <person name="Yoshinaga Y."/>
            <person name="Zwiers L.-H."/>
            <person name="Turgeon B."/>
            <person name="Goodwin S."/>
            <person name="Spatafora J."/>
            <person name="Crous P."/>
            <person name="Grigoriev I."/>
        </authorList>
    </citation>
    <scope>NUCLEOTIDE SEQUENCE</scope>
    <source>
        <strain evidence="12">CBS 207.26</strain>
    </source>
</reference>
<comment type="similarity">
    <text evidence="3">Belongs to the glycosyl hydrolase 3 family.</text>
</comment>
<evidence type="ECO:0000256" key="3">
    <source>
        <dbReference type="ARBA" id="ARBA00005336"/>
    </source>
</evidence>
<dbReference type="Pfam" id="PF14310">
    <property type="entry name" value="Fn3-like"/>
    <property type="match status" value="1"/>
</dbReference>
<dbReference type="Gene3D" id="3.20.20.300">
    <property type="entry name" value="Glycoside hydrolase, family 3, N-terminal domain"/>
    <property type="match status" value="1"/>
</dbReference>
<keyword evidence="8" id="KW-0326">Glycosidase</keyword>
<dbReference type="GO" id="GO:0008422">
    <property type="term" value="F:beta-glucosidase activity"/>
    <property type="evidence" value="ECO:0007669"/>
    <property type="project" value="UniProtKB-EC"/>
</dbReference>
<accession>A0A6A6DHL7</accession>
<dbReference type="InterPro" id="IPR001764">
    <property type="entry name" value="Glyco_hydro_3_N"/>
</dbReference>
<evidence type="ECO:0000256" key="5">
    <source>
        <dbReference type="ARBA" id="ARBA00022801"/>
    </source>
</evidence>
<organism evidence="12 13">
    <name type="scientific">Zopfia rhizophila CBS 207.26</name>
    <dbReference type="NCBI Taxonomy" id="1314779"/>
    <lineage>
        <taxon>Eukaryota</taxon>
        <taxon>Fungi</taxon>
        <taxon>Dikarya</taxon>
        <taxon>Ascomycota</taxon>
        <taxon>Pezizomycotina</taxon>
        <taxon>Dothideomycetes</taxon>
        <taxon>Dothideomycetes incertae sedis</taxon>
        <taxon>Zopfiaceae</taxon>
        <taxon>Zopfia</taxon>
    </lineage>
</organism>
<keyword evidence="7" id="KW-0119">Carbohydrate metabolism</keyword>
<comment type="catalytic activity">
    <reaction evidence="1">
        <text>Hydrolysis of terminal, non-reducing beta-D-glucosyl residues with release of beta-D-glucose.</text>
        <dbReference type="EC" id="3.2.1.21"/>
    </reaction>
</comment>
<dbReference type="Proteomes" id="UP000800200">
    <property type="component" value="Unassembled WGS sequence"/>
</dbReference>
<evidence type="ECO:0000256" key="1">
    <source>
        <dbReference type="ARBA" id="ARBA00000448"/>
    </source>
</evidence>
<dbReference type="PANTHER" id="PTHR42715:SF10">
    <property type="entry name" value="BETA-GLUCOSIDASE"/>
    <property type="match status" value="1"/>
</dbReference>
<gene>
    <name evidence="12" type="ORF">K469DRAFT_754913</name>
</gene>
<keyword evidence="13" id="KW-1185">Reference proteome</keyword>
<keyword evidence="10" id="KW-0732">Signal</keyword>
<evidence type="ECO:0000256" key="9">
    <source>
        <dbReference type="ARBA" id="ARBA00023326"/>
    </source>
</evidence>
<dbReference type="EC" id="3.2.1.21" evidence="4"/>
<dbReference type="InterPro" id="IPR026891">
    <property type="entry name" value="Fn3-like"/>
</dbReference>
<dbReference type="GO" id="GO:0000272">
    <property type="term" value="P:polysaccharide catabolic process"/>
    <property type="evidence" value="ECO:0007669"/>
    <property type="project" value="UniProtKB-KW"/>
</dbReference>
<evidence type="ECO:0000256" key="6">
    <source>
        <dbReference type="ARBA" id="ARBA00023180"/>
    </source>
</evidence>
<evidence type="ECO:0000313" key="13">
    <source>
        <dbReference type="Proteomes" id="UP000800200"/>
    </source>
</evidence>
<dbReference type="SUPFAM" id="SSF51445">
    <property type="entry name" value="(Trans)glycosidases"/>
    <property type="match status" value="1"/>
</dbReference>
<dbReference type="SUPFAM" id="SSF52279">
    <property type="entry name" value="Beta-D-glucan exohydrolase, C-terminal domain"/>
    <property type="match status" value="1"/>
</dbReference>
<dbReference type="PRINTS" id="PR00133">
    <property type="entry name" value="GLHYDRLASE3"/>
</dbReference>
<dbReference type="Pfam" id="PF01915">
    <property type="entry name" value="Glyco_hydro_3_C"/>
    <property type="match status" value="1"/>
</dbReference>
<evidence type="ECO:0000259" key="11">
    <source>
        <dbReference type="SMART" id="SM01217"/>
    </source>
</evidence>
<name>A0A6A6DHL7_9PEZI</name>
<evidence type="ECO:0000256" key="10">
    <source>
        <dbReference type="SAM" id="SignalP"/>
    </source>
</evidence>
<dbReference type="InterPro" id="IPR036881">
    <property type="entry name" value="Glyco_hydro_3_C_sf"/>
</dbReference>
<protein>
    <recommendedName>
        <fullName evidence="4">beta-glucosidase</fullName>
        <ecNumber evidence="4">3.2.1.21</ecNumber>
    </recommendedName>
</protein>
<evidence type="ECO:0000256" key="8">
    <source>
        <dbReference type="ARBA" id="ARBA00023295"/>
    </source>
</evidence>